<feature type="domain" description="DUF6287" evidence="2">
    <location>
        <begin position="198"/>
        <end position="231"/>
    </location>
</feature>
<protein>
    <submittedName>
        <fullName evidence="3">DUF6287 domain-containing protein</fullName>
    </submittedName>
</protein>
<dbReference type="NCBIfam" id="TIGR01965">
    <property type="entry name" value="VCBS_repeat"/>
    <property type="match status" value="1"/>
</dbReference>
<proteinExistence type="predicted"/>
<evidence type="ECO:0000259" key="2">
    <source>
        <dbReference type="Pfam" id="PF19804"/>
    </source>
</evidence>
<keyword evidence="1" id="KW-1133">Transmembrane helix</keyword>
<reference evidence="4" key="1">
    <citation type="journal article" date="2019" name="Int. J. Syst. Evol. Microbiol.">
        <title>The Global Catalogue of Microorganisms (GCM) 10K type strain sequencing project: providing services to taxonomists for standard genome sequencing and annotation.</title>
        <authorList>
            <consortium name="The Broad Institute Genomics Platform"/>
            <consortium name="The Broad Institute Genome Sequencing Center for Infectious Disease"/>
            <person name="Wu L."/>
            <person name="Ma J."/>
        </authorList>
    </citation>
    <scope>NUCLEOTIDE SEQUENCE [LARGE SCALE GENOMIC DNA]</scope>
    <source>
        <strain evidence="4">CCUG 63287</strain>
    </source>
</reference>
<dbReference type="RefSeq" id="WP_213536699.1">
    <property type="nucleotide sequence ID" value="NZ_BOVQ01000009.1"/>
</dbReference>
<accession>A0ABV9JDZ0</accession>
<dbReference type="InterPro" id="IPR046254">
    <property type="entry name" value="DUF6287"/>
</dbReference>
<evidence type="ECO:0000313" key="4">
    <source>
        <dbReference type="Proteomes" id="UP001595987"/>
    </source>
</evidence>
<evidence type="ECO:0000256" key="1">
    <source>
        <dbReference type="SAM" id="Phobius"/>
    </source>
</evidence>
<comment type="caution">
    <text evidence="3">The sequence shown here is derived from an EMBL/GenBank/DDBJ whole genome shotgun (WGS) entry which is preliminary data.</text>
</comment>
<dbReference type="EMBL" id="JBHSGD010000007">
    <property type="protein sequence ID" value="MFC4652967.1"/>
    <property type="molecule type" value="Genomic_DNA"/>
</dbReference>
<name>A0ABV9JDZ0_9LACT</name>
<keyword evidence="1" id="KW-0472">Membrane</keyword>
<gene>
    <name evidence="3" type="ORF">ACFO26_08605</name>
</gene>
<dbReference type="Pfam" id="PF19804">
    <property type="entry name" value="DUF6287"/>
    <property type="match status" value="1"/>
</dbReference>
<evidence type="ECO:0000313" key="3">
    <source>
        <dbReference type="EMBL" id="MFC4652967.1"/>
    </source>
</evidence>
<dbReference type="Proteomes" id="UP001595987">
    <property type="component" value="Unassembled WGS sequence"/>
</dbReference>
<sequence length="324" mass="34771">MNEHKKGVNVPLFSAIFGLIALAVIIVLVIVHSLSSVGATKTSKVANTLISSTRVSSQKASSSNSSSVTSVNDFSKWETSYSFYYLKSGDTQSSLTISQDGEVTQTQNSSDDRVFTGTASISQDNESVLSYVIDSQKSLTMPEQKTVKADVKIHVTWYNGGGTQDYYGYQTYTGHYVLTDGVARAGGVDEVWLSVAKSGMNLSQIAAGDYSSVAGTWKNGNDTILTISEDGSLVFSGDHSRTQYGKLATGDVLSDNIVCVSFGFTPDPNPAISQGWAFFFTPAGVSPVGKTDRTDSTQDRILQTSTGEGWSVFEEPSDAFYRTN</sequence>
<keyword evidence="4" id="KW-1185">Reference proteome</keyword>
<dbReference type="InterPro" id="IPR010221">
    <property type="entry name" value="VCBS_dom"/>
</dbReference>
<keyword evidence="1" id="KW-0812">Transmembrane</keyword>
<organism evidence="3 4">
    <name type="scientific">Lactococcus nasutitermitis</name>
    <dbReference type="NCBI Taxonomy" id="1652957"/>
    <lineage>
        <taxon>Bacteria</taxon>
        <taxon>Bacillati</taxon>
        <taxon>Bacillota</taxon>
        <taxon>Bacilli</taxon>
        <taxon>Lactobacillales</taxon>
        <taxon>Streptococcaceae</taxon>
        <taxon>Lactococcus</taxon>
    </lineage>
</organism>
<feature type="transmembrane region" description="Helical" evidence="1">
    <location>
        <begin position="12"/>
        <end position="34"/>
    </location>
</feature>